<organism evidence="1 2">
    <name type="scientific">Genlisea aurea</name>
    <dbReference type="NCBI Taxonomy" id="192259"/>
    <lineage>
        <taxon>Eukaryota</taxon>
        <taxon>Viridiplantae</taxon>
        <taxon>Streptophyta</taxon>
        <taxon>Embryophyta</taxon>
        <taxon>Tracheophyta</taxon>
        <taxon>Spermatophyta</taxon>
        <taxon>Magnoliopsida</taxon>
        <taxon>eudicotyledons</taxon>
        <taxon>Gunneridae</taxon>
        <taxon>Pentapetalae</taxon>
        <taxon>asterids</taxon>
        <taxon>lamiids</taxon>
        <taxon>Lamiales</taxon>
        <taxon>Lentibulariaceae</taxon>
        <taxon>Genlisea</taxon>
    </lineage>
</organism>
<dbReference type="Proteomes" id="UP000015453">
    <property type="component" value="Unassembled WGS sequence"/>
</dbReference>
<protein>
    <submittedName>
        <fullName evidence="1">Uncharacterized protein</fullName>
    </submittedName>
</protein>
<name>S8BXV1_9LAMI</name>
<evidence type="ECO:0000313" key="2">
    <source>
        <dbReference type="Proteomes" id="UP000015453"/>
    </source>
</evidence>
<dbReference type="AlphaFoldDB" id="S8BXV1"/>
<accession>S8BXV1</accession>
<keyword evidence="2" id="KW-1185">Reference proteome</keyword>
<comment type="caution">
    <text evidence="1">The sequence shown here is derived from an EMBL/GenBank/DDBJ whole genome shotgun (WGS) entry which is preliminary data.</text>
</comment>
<gene>
    <name evidence="1" type="ORF">M569_15575</name>
</gene>
<dbReference type="EMBL" id="AUSU01008534">
    <property type="protein sequence ID" value="EPS59234.1"/>
    <property type="molecule type" value="Genomic_DNA"/>
</dbReference>
<sequence length="396" mass="45431">MKGLQMYIQRLFRPDLLPGVDDCHQLQRCFVHATRHDYYDTDAARGDQGLPEIRPPKHAPCGAYRGRHGVSQVHSFWSSCFTREGGPLKPLVPFAEQRSGEVWDLVRSMWSTSKFLQEAGFFYFFPFDIRRIVFSPHYANERSLGARPIDGAMYAHFASHTQPKGKGFVVFQGVDVRKVFLEQIADRFLSRSALDLFGWLDLNTWPSVAVPSFASDCLLPVYKHWEGRLQRWSLTFEDLRDELRAAVNVGLALVRPVDSLVFWRAIICGQGRQATFVANLGSFVDWIMRPSAFSKLQQILTDHRMLLDIGLIEQLLVLKLDAPPWEEYPFAPLLARFLKQAPRTRFRLARADKGTKRPITQGFASRGTWFTSCLVGRACDPTLPFSFCLRFVPWRL</sequence>
<proteinExistence type="predicted"/>
<evidence type="ECO:0000313" key="1">
    <source>
        <dbReference type="EMBL" id="EPS59234.1"/>
    </source>
</evidence>
<reference evidence="1 2" key="1">
    <citation type="journal article" date="2013" name="BMC Genomics">
        <title>The miniature genome of a carnivorous plant Genlisea aurea contains a low number of genes and short non-coding sequences.</title>
        <authorList>
            <person name="Leushkin E.V."/>
            <person name="Sutormin R.A."/>
            <person name="Nabieva E.R."/>
            <person name="Penin A.A."/>
            <person name="Kondrashov A.S."/>
            <person name="Logacheva M.D."/>
        </authorList>
    </citation>
    <scope>NUCLEOTIDE SEQUENCE [LARGE SCALE GENOMIC DNA]</scope>
</reference>